<gene>
    <name evidence="3" type="primary">ptmap12</name>
</gene>
<dbReference type="Ensembl" id="ENSXETT00000116341">
    <property type="protein sequence ID" value="ENSXETP00000105202"/>
    <property type="gene ID" value="ENSXETG00000006008"/>
</dbReference>
<protein>
    <submittedName>
        <fullName evidence="3">Prothymosin alpha-like</fullName>
    </submittedName>
</protein>
<proteinExistence type="inferred from homology"/>
<name>A0A803JBD0_XENTR</name>
<organism evidence="3">
    <name type="scientific">Xenopus tropicalis</name>
    <name type="common">Western clawed frog</name>
    <name type="synonym">Silurana tropicalis</name>
    <dbReference type="NCBI Taxonomy" id="8364"/>
    <lineage>
        <taxon>Eukaryota</taxon>
        <taxon>Metazoa</taxon>
        <taxon>Chordata</taxon>
        <taxon>Craniata</taxon>
        <taxon>Vertebrata</taxon>
        <taxon>Euteleostomi</taxon>
        <taxon>Amphibia</taxon>
        <taxon>Batrachia</taxon>
        <taxon>Anura</taxon>
        <taxon>Pipoidea</taxon>
        <taxon>Pipidae</taxon>
        <taxon>Xenopodinae</taxon>
        <taxon>Xenopus</taxon>
        <taxon>Silurana</taxon>
    </lineage>
</organism>
<reference evidence="3" key="1">
    <citation type="journal article" date="2010" name="Science">
        <title>The genome of the Western clawed frog Xenopus tropicalis.</title>
        <authorList>
            <person name="Hellsten U."/>
            <person name="Harland R.M."/>
            <person name="Gilchrist M.J."/>
            <person name="Hendrix D."/>
            <person name="Jurka J."/>
            <person name="Kapitonov V."/>
            <person name="Ovcharenko I."/>
            <person name="Putnam N.H."/>
            <person name="Shu S."/>
            <person name="Taher L."/>
            <person name="Blitz I.L."/>
            <person name="Blumberg B."/>
            <person name="Dichmann D.S."/>
            <person name="Dubchak I."/>
            <person name="Amaya E."/>
            <person name="Detter J.C."/>
            <person name="Fletcher R."/>
            <person name="Gerhard D.S."/>
            <person name="Goodstein D."/>
            <person name="Graves T."/>
            <person name="Grigoriev I.V."/>
            <person name="Grimwood J."/>
            <person name="Kawashima T."/>
            <person name="Lindquist E."/>
            <person name="Lucas S.M."/>
            <person name="Mead P.E."/>
            <person name="Mitros T."/>
            <person name="Ogino H."/>
            <person name="Ohta Y."/>
            <person name="Poliakov A.V."/>
            <person name="Pollet N."/>
            <person name="Robert J."/>
            <person name="Salamov A."/>
            <person name="Sater A.K."/>
            <person name="Schmutz J."/>
            <person name="Terry A."/>
            <person name="Vize P.D."/>
            <person name="Warren W.C."/>
            <person name="Wells D."/>
            <person name="Wills A."/>
            <person name="Wilson R.K."/>
            <person name="Zimmerman L.B."/>
            <person name="Zorn A.M."/>
            <person name="Grainger R."/>
            <person name="Grammer T."/>
            <person name="Khokha M.K."/>
            <person name="Richardson P.M."/>
            <person name="Rokhsar D.S."/>
        </authorList>
    </citation>
    <scope>NUCLEOTIDE SEQUENCE [LARGE SCALE GENOMIC DNA]</scope>
    <source>
        <strain evidence="3">Nigerian</strain>
    </source>
</reference>
<evidence type="ECO:0000313" key="3">
    <source>
        <dbReference type="Ensembl" id="ENSXETP00000105202"/>
    </source>
</evidence>
<dbReference type="InParanoid" id="A0A803JBD0"/>
<feature type="region of interest" description="Disordered" evidence="2">
    <location>
        <begin position="32"/>
        <end position="152"/>
    </location>
</feature>
<comment type="similarity">
    <text evidence="1">Belongs to the pro/parathymosin family.</text>
</comment>
<dbReference type="Pfam" id="PF03247">
    <property type="entry name" value="Prothymosin"/>
    <property type="match status" value="1"/>
</dbReference>
<accession>A0A803JBD0</accession>
<evidence type="ECO:0000256" key="1">
    <source>
        <dbReference type="ARBA" id="ARBA00008032"/>
    </source>
</evidence>
<dbReference type="PANTHER" id="PTHR22745">
    <property type="entry name" value="PROTHYMOSIN ALPHA"/>
    <property type="match status" value="1"/>
</dbReference>
<dbReference type="PANTHER" id="PTHR22745:SF7">
    <property type="entry name" value="PROTHYMOSIN ALPHA"/>
    <property type="match status" value="1"/>
</dbReference>
<feature type="compositionally biased region" description="Acidic residues" evidence="2">
    <location>
        <begin position="83"/>
        <end position="118"/>
    </location>
</feature>
<dbReference type="AlphaFoldDB" id="A0A803JBD0"/>
<feature type="compositionally biased region" description="Basic and acidic residues" evidence="2">
    <location>
        <begin position="133"/>
        <end position="152"/>
    </location>
</feature>
<sequence length="152" mass="15944">GAGSREDGAGEPKLLCLSRALPPCAAAAAVSGARLADVPACTRLDLKEKKEVVEEPEKAENGKGDAPSNGTEENGADHGAQNDDAEEEDEEGDVEGEGEGEGEEEEDEEEGEGDENETDGLSVKRPAEDEEKTETKKQKTENGDSTEVKESA</sequence>
<dbReference type="InterPro" id="IPR004931">
    <property type="entry name" value="Pro/parathymosin"/>
</dbReference>
<dbReference type="GeneTree" id="ENSGT01010000228094"/>
<dbReference type="Xenbase" id="XB-GENE-5727893">
    <property type="gene designation" value="ptmap12"/>
</dbReference>
<evidence type="ECO:0000256" key="2">
    <source>
        <dbReference type="SAM" id="MobiDB-lite"/>
    </source>
</evidence>
<dbReference type="Bgee" id="ENSXETG00000006008">
    <property type="expression patterns" value="Expressed in neurula embryo and 19 other cell types or tissues"/>
</dbReference>
<feature type="compositionally biased region" description="Basic and acidic residues" evidence="2">
    <location>
        <begin position="44"/>
        <end position="63"/>
    </location>
</feature>
<reference evidence="3" key="2">
    <citation type="submission" date="2021-03" db="UniProtKB">
        <authorList>
            <consortium name="Ensembl"/>
        </authorList>
    </citation>
    <scope>IDENTIFICATION</scope>
</reference>